<protein>
    <submittedName>
        <fullName evidence="1">Uncharacterized protein</fullName>
    </submittedName>
</protein>
<gene>
    <name evidence="1" type="ORF">M378DRAFT_751632</name>
</gene>
<name>A0A0C2WM36_AMAMK</name>
<sequence length="98" mass="11340">MSASYEGGFFFIHASKPKTPYLTVFCRSPSRSRSRSRLRSTMTFISHSFIIFNHINAITSEYQLRRLLRVILTPFSPSTAFLLDFPILPRLTIYHIPA</sequence>
<dbReference type="EMBL" id="KN818268">
    <property type="protein sequence ID" value="KIL62622.1"/>
    <property type="molecule type" value="Genomic_DNA"/>
</dbReference>
<dbReference type="InParanoid" id="A0A0C2WM36"/>
<evidence type="ECO:0000313" key="2">
    <source>
        <dbReference type="Proteomes" id="UP000054549"/>
    </source>
</evidence>
<evidence type="ECO:0000313" key="1">
    <source>
        <dbReference type="EMBL" id="KIL62622.1"/>
    </source>
</evidence>
<reference evidence="1 2" key="1">
    <citation type="submission" date="2014-04" db="EMBL/GenBank/DDBJ databases">
        <title>Evolutionary Origins and Diversification of the Mycorrhizal Mutualists.</title>
        <authorList>
            <consortium name="DOE Joint Genome Institute"/>
            <consortium name="Mycorrhizal Genomics Consortium"/>
            <person name="Kohler A."/>
            <person name="Kuo A."/>
            <person name="Nagy L.G."/>
            <person name="Floudas D."/>
            <person name="Copeland A."/>
            <person name="Barry K.W."/>
            <person name="Cichocki N."/>
            <person name="Veneault-Fourrey C."/>
            <person name="LaButti K."/>
            <person name="Lindquist E.A."/>
            <person name="Lipzen A."/>
            <person name="Lundell T."/>
            <person name="Morin E."/>
            <person name="Murat C."/>
            <person name="Riley R."/>
            <person name="Ohm R."/>
            <person name="Sun H."/>
            <person name="Tunlid A."/>
            <person name="Henrissat B."/>
            <person name="Grigoriev I.V."/>
            <person name="Hibbett D.S."/>
            <person name="Martin F."/>
        </authorList>
    </citation>
    <scope>NUCLEOTIDE SEQUENCE [LARGE SCALE GENOMIC DNA]</scope>
    <source>
        <strain evidence="1 2">Koide BX008</strain>
    </source>
</reference>
<keyword evidence="2" id="KW-1185">Reference proteome</keyword>
<accession>A0A0C2WM36</accession>
<dbReference type="Proteomes" id="UP000054549">
    <property type="component" value="Unassembled WGS sequence"/>
</dbReference>
<proteinExistence type="predicted"/>
<dbReference type="HOGENOM" id="CLU_2333189_0_0_1"/>
<dbReference type="AlphaFoldDB" id="A0A0C2WM36"/>
<organism evidence="1 2">
    <name type="scientific">Amanita muscaria (strain Koide BX008)</name>
    <dbReference type="NCBI Taxonomy" id="946122"/>
    <lineage>
        <taxon>Eukaryota</taxon>
        <taxon>Fungi</taxon>
        <taxon>Dikarya</taxon>
        <taxon>Basidiomycota</taxon>
        <taxon>Agaricomycotina</taxon>
        <taxon>Agaricomycetes</taxon>
        <taxon>Agaricomycetidae</taxon>
        <taxon>Agaricales</taxon>
        <taxon>Pluteineae</taxon>
        <taxon>Amanitaceae</taxon>
        <taxon>Amanita</taxon>
    </lineage>
</organism>